<accession>A0AAC9PUT2</accession>
<dbReference type="KEGG" id="acad:UA74_27625"/>
<keyword evidence="2" id="KW-1185">Reference proteome</keyword>
<evidence type="ECO:0000313" key="2">
    <source>
        <dbReference type="Proteomes" id="UP000185511"/>
    </source>
</evidence>
<organism evidence="1 2">
    <name type="scientific">Actinoalloteichus fjordicus</name>
    <dbReference type="NCBI Taxonomy" id="1612552"/>
    <lineage>
        <taxon>Bacteria</taxon>
        <taxon>Bacillati</taxon>
        <taxon>Actinomycetota</taxon>
        <taxon>Actinomycetes</taxon>
        <taxon>Pseudonocardiales</taxon>
        <taxon>Pseudonocardiaceae</taxon>
        <taxon>Actinoalloteichus</taxon>
    </lineage>
</organism>
<name>A0AAC9PUT2_9PSEU</name>
<proteinExistence type="predicted"/>
<gene>
    <name evidence="1" type="ORF">UA74_27625</name>
</gene>
<reference evidence="2" key="1">
    <citation type="submission" date="2016-06" db="EMBL/GenBank/DDBJ databases">
        <title>Complete genome sequence of Actinoalloteichus fjordicus DSM 46855 (=ADI127-17), type strain of the new species Actinoalloteichus fjordicus.</title>
        <authorList>
            <person name="Ruckert C."/>
            <person name="Nouioui I."/>
            <person name="Willmese J."/>
            <person name="van Wezel G."/>
            <person name="Klenk H.-P."/>
            <person name="Kalinowski J."/>
            <person name="Zotchev S.B."/>
        </authorList>
    </citation>
    <scope>NUCLEOTIDE SEQUENCE [LARGE SCALE GENOMIC DNA]</scope>
    <source>
        <strain evidence="2">ADI127-7</strain>
    </source>
</reference>
<protein>
    <submittedName>
        <fullName evidence="1">Uncharacterized protein</fullName>
    </submittedName>
</protein>
<evidence type="ECO:0000313" key="1">
    <source>
        <dbReference type="EMBL" id="APU17528.1"/>
    </source>
</evidence>
<dbReference type="EMBL" id="CP016076">
    <property type="protein sequence ID" value="APU17528.1"/>
    <property type="molecule type" value="Genomic_DNA"/>
</dbReference>
<sequence>MTMLATVHTEYCTLAGRQRLNGGLLAHRSPFVGADFFMSVGGGSAGQQVSRGASPTADSRTALRRAGRIGVI</sequence>
<dbReference type="Proteomes" id="UP000185511">
    <property type="component" value="Chromosome"/>
</dbReference>
<dbReference type="AlphaFoldDB" id="A0AAC9PUT2"/>